<proteinExistence type="predicted"/>
<evidence type="ECO:0000313" key="2">
    <source>
        <dbReference type="EMBL" id="KAF9617216.1"/>
    </source>
</evidence>
<dbReference type="InterPro" id="IPR036426">
    <property type="entry name" value="Bulb-type_lectin_dom_sf"/>
</dbReference>
<dbReference type="InterPro" id="IPR001480">
    <property type="entry name" value="Bulb-type_lectin_dom"/>
</dbReference>
<dbReference type="Pfam" id="PF01453">
    <property type="entry name" value="B_lectin"/>
    <property type="match status" value="1"/>
</dbReference>
<dbReference type="FunFam" id="2.90.10.10:FF:000002">
    <property type="entry name" value="Serine/threonine-protein kinase"/>
    <property type="match status" value="1"/>
</dbReference>
<feature type="domain" description="Bulb-type lectin" evidence="1">
    <location>
        <begin position="15"/>
        <end position="138"/>
    </location>
</feature>
<dbReference type="SUPFAM" id="SSF51110">
    <property type="entry name" value="alpha-D-mannose-specific plant lectins"/>
    <property type="match status" value="1"/>
</dbReference>
<accession>A0A835MB15</accession>
<comment type="caution">
    <text evidence="2">The sequence shown here is derived from an EMBL/GenBank/DDBJ whole genome shotgun (WGS) entry which is preliminary data.</text>
</comment>
<dbReference type="PANTHER" id="PTHR32444">
    <property type="entry name" value="BULB-TYPE LECTIN DOMAIN-CONTAINING PROTEIN"/>
    <property type="match status" value="1"/>
</dbReference>
<dbReference type="EMBL" id="JADFTS010000003">
    <property type="protein sequence ID" value="KAF9617216.1"/>
    <property type="molecule type" value="Genomic_DNA"/>
</dbReference>
<dbReference type="CDD" id="cd00028">
    <property type="entry name" value="B_lectin"/>
    <property type="match status" value="1"/>
</dbReference>
<dbReference type="OrthoDB" id="643280at2759"/>
<name>A0A835MB15_9MAGN</name>
<dbReference type="AlphaFoldDB" id="A0A835MB15"/>
<sequence>MFFFSSIQTHLCFAADTISSGQSLIPNQTLISSGGKYELGFFTPGTSLKYYIGIWYKNILPQTIVWVANRDTPLTDSTSSELKLLEDGNLVLFNQLKRVIWSTNMASFAMSTAEAELGDDGNLVLRRQSNVFWQSFDHPTDTFLPGAKIRYDNITKKAVSLTSWRNSNDPARGLFTLEMDPNENQYVISWNQNRGSGNHHGLKRHKIGFCFGLSQDKYVMFIDFVVHLVYAMGKAYPTESIDESIAIQDNMPPFS</sequence>
<organism evidence="2 3">
    <name type="scientific">Coptis chinensis</name>
    <dbReference type="NCBI Taxonomy" id="261450"/>
    <lineage>
        <taxon>Eukaryota</taxon>
        <taxon>Viridiplantae</taxon>
        <taxon>Streptophyta</taxon>
        <taxon>Embryophyta</taxon>
        <taxon>Tracheophyta</taxon>
        <taxon>Spermatophyta</taxon>
        <taxon>Magnoliopsida</taxon>
        <taxon>Ranunculales</taxon>
        <taxon>Ranunculaceae</taxon>
        <taxon>Coptidoideae</taxon>
        <taxon>Coptis</taxon>
    </lineage>
</organism>
<evidence type="ECO:0000259" key="1">
    <source>
        <dbReference type="PROSITE" id="PS50927"/>
    </source>
</evidence>
<keyword evidence="3" id="KW-1185">Reference proteome</keyword>
<protein>
    <recommendedName>
        <fullName evidence="1">Bulb-type lectin domain-containing protein</fullName>
    </recommendedName>
</protein>
<reference evidence="2 3" key="1">
    <citation type="submission" date="2020-10" db="EMBL/GenBank/DDBJ databases">
        <title>The Coptis chinensis genome and diversification of protoberbering-type alkaloids.</title>
        <authorList>
            <person name="Wang B."/>
            <person name="Shu S."/>
            <person name="Song C."/>
            <person name="Liu Y."/>
        </authorList>
    </citation>
    <scope>NUCLEOTIDE SEQUENCE [LARGE SCALE GENOMIC DNA]</scope>
    <source>
        <strain evidence="2">HL-2020</strain>
        <tissue evidence="2">Leaf</tissue>
    </source>
</reference>
<dbReference type="Gene3D" id="2.90.10.10">
    <property type="entry name" value="Bulb-type lectin domain"/>
    <property type="match status" value="1"/>
</dbReference>
<evidence type="ECO:0000313" key="3">
    <source>
        <dbReference type="Proteomes" id="UP000631114"/>
    </source>
</evidence>
<dbReference type="PANTHER" id="PTHR32444:SF247">
    <property type="entry name" value="OS01G0958200 PROTEIN"/>
    <property type="match status" value="1"/>
</dbReference>
<dbReference type="SMART" id="SM00108">
    <property type="entry name" value="B_lectin"/>
    <property type="match status" value="1"/>
</dbReference>
<dbReference type="PROSITE" id="PS50927">
    <property type="entry name" value="BULB_LECTIN"/>
    <property type="match status" value="1"/>
</dbReference>
<gene>
    <name evidence="2" type="ORF">IFM89_035098</name>
</gene>
<dbReference type="Proteomes" id="UP000631114">
    <property type="component" value="Unassembled WGS sequence"/>
</dbReference>